<dbReference type="PROSITE" id="PS00107">
    <property type="entry name" value="PROTEIN_KINASE_ATP"/>
    <property type="match status" value="1"/>
</dbReference>
<dbReference type="SUPFAM" id="SSF48403">
    <property type="entry name" value="Ankyrin repeat"/>
    <property type="match status" value="1"/>
</dbReference>
<dbReference type="Gene3D" id="1.10.510.10">
    <property type="entry name" value="Transferase(Phosphotransferase) domain 1"/>
    <property type="match status" value="1"/>
</dbReference>
<accession>A0A7S4PBL0</accession>
<dbReference type="SUPFAM" id="SSF56112">
    <property type="entry name" value="Protein kinase-like (PK-like)"/>
    <property type="match status" value="1"/>
</dbReference>
<dbReference type="EMBL" id="HBKN01041689">
    <property type="protein sequence ID" value="CAE2329968.1"/>
    <property type="molecule type" value="Transcribed_RNA"/>
</dbReference>
<dbReference type="GO" id="GO:0005524">
    <property type="term" value="F:ATP binding"/>
    <property type="evidence" value="ECO:0007669"/>
    <property type="project" value="UniProtKB-UniRule"/>
</dbReference>
<organism evidence="7">
    <name type="scientific">Guillardia theta</name>
    <name type="common">Cryptophyte</name>
    <name type="synonym">Cryptomonas phi</name>
    <dbReference type="NCBI Taxonomy" id="55529"/>
    <lineage>
        <taxon>Eukaryota</taxon>
        <taxon>Cryptophyceae</taxon>
        <taxon>Pyrenomonadales</taxon>
        <taxon>Geminigeraceae</taxon>
        <taxon>Guillardia</taxon>
    </lineage>
</organism>
<dbReference type="InterPro" id="IPR008271">
    <property type="entry name" value="Ser/Thr_kinase_AS"/>
</dbReference>
<evidence type="ECO:0000256" key="2">
    <source>
        <dbReference type="ARBA" id="ARBA00022840"/>
    </source>
</evidence>
<dbReference type="AlphaFoldDB" id="A0A7S4PBL0"/>
<feature type="binding site" evidence="4">
    <location>
        <position position="60"/>
    </location>
    <ligand>
        <name>ATP</name>
        <dbReference type="ChEBI" id="CHEBI:30616"/>
    </ligand>
</feature>
<feature type="repeat" description="ANK" evidence="3">
    <location>
        <begin position="622"/>
        <end position="654"/>
    </location>
</feature>
<feature type="compositionally biased region" description="Polar residues" evidence="5">
    <location>
        <begin position="555"/>
        <end position="564"/>
    </location>
</feature>
<dbReference type="InterPro" id="IPR017441">
    <property type="entry name" value="Protein_kinase_ATP_BS"/>
</dbReference>
<dbReference type="PROSITE" id="PS50011">
    <property type="entry name" value="PROTEIN_KINASE_DOM"/>
    <property type="match status" value="1"/>
</dbReference>
<dbReference type="SMART" id="SM00248">
    <property type="entry name" value="ANK"/>
    <property type="match status" value="4"/>
</dbReference>
<evidence type="ECO:0000256" key="1">
    <source>
        <dbReference type="ARBA" id="ARBA00022741"/>
    </source>
</evidence>
<dbReference type="InterPro" id="IPR002110">
    <property type="entry name" value="Ankyrin_rpt"/>
</dbReference>
<dbReference type="PANTHER" id="PTHR24348">
    <property type="entry name" value="SERINE/THREONINE-PROTEIN KINASE UNC-51-RELATED"/>
    <property type="match status" value="1"/>
</dbReference>
<dbReference type="InterPro" id="IPR045269">
    <property type="entry name" value="Atg1-like"/>
</dbReference>
<reference evidence="7" key="1">
    <citation type="submission" date="2021-01" db="EMBL/GenBank/DDBJ databases">
        <authorList>
            <person name="Corre E."/>
            <person name="Pelletier E."/>
            <person name="Niang G."/>
            <person name="Scheremetjew M."/>
            <person name="Finn R."/>
            <person name="Kale V."/>
            <person name="Holt S."/>
            <person name="Cochrane G."/>
            <person name="Meng A."/>
            <person name="Brown T."/>
            <person name="Cohen L."/>
        </authorList>
    </citation>
    <scope>NUCLEOTIDE SEQUENCE</scope>
    <source>
        <strain evidence="7">CCMP 2712</strain>
    </source>
</reference>
<dbReference type="GO" id="GO:0004674">
    <property type="term" value="F:protein serine/threonine kinase activity"/>
    <property type="evidence" value="ECO:0007669"/>
    <property type="project" value="InterPro"/>
</dbReference>
<evidence type="ECO:0000259" key="6">
    <source>
        <dbReference type="PROSITE" id="PS50011"/>
    </source>
</evidence>
<keyword evidence="1 4" id="KW-0547">Nucleotide-binding</keyword>
<feature type="domain" description="Protein kinase" evidence="6">
    <location>
        <begin position="32"/>
        <end position="288"/>
    </location>
</feature>
<dbReference type="PROSITE" id="PS00108">
    <property type="entry name" value="PROTEIN_KINASE_ST"/>
    <property type="match status" value="1"/>
</dbReference>
<dbReference type="GO" id="GO:0010506">
    <property type="term" value="P:regulation of autophagy"/>
    <property type="evidence" value="ECO:0007669"/>
    <property type="project" value="InterPro"/>
</dbReference>
<feature type="region of interest" description="Disordered" evidence="5">
    <location>
        <begin position="513"/>
        <end position="569"/>
    </location>
</feature>
<name>A0A7S4PBL0_GUITH</name>
<keyword evidence="2 4" id="KW-0067">ATP-binding</keyword>
<dbReference type="PROSITE" id="PS50088">
    <property type="entry name" value="ANK_REPEAT"/>
    <property type="match status" value="2"/>
</dbReference>
<dbReference type="PROSITE" id="PS50297">
    <property type="entry name" value="ANK_REP_REGION"/>
    <property type="match status" value="2"/>
</dbReference>
<evidence type="ECO:0000256" key="4">
    <source>
        <dbReference type="PROSITE-ProRule" id="PRU10141"/>
    </source>
</evidence>
<gene>
    <name evidence="7" type="ORF">GTHE00462_LOCUS32585</name>
</gene>
<sequence length="740" mass="81685">MEDIPKEVGYTWAPFTIKDWVEKYGGYDDDDECIRSQLGRGTFAITCRMKNTEGELVAAKIINRRDVKNQGMSEDQLEREVRVFKRLSHKHVVKYIDCLRTRKYFVLVMELASGGSLDNVVKQRPVVAVDRVIQLAHQIASAVEYIHGEGVVHRDLKPSNILLTDKGVSKLADFGMATMLQSTAASALMSKGGTPAYLSPERAKGQEYGRPADMWAVGCILLNLIHGELNIGPLWDDSEEVVIKRQSLIEQAKERSKEIADVVQKLLVSDPVERMSAVDVKMGLHSVLRRNSSIIHYDCPNMQFCRQFLDSLGPPSVSPSYLDPIHDRCYCPNCTQKSNVHENLKVDVQGGHRYEVPLGWCGFGLKLSPRAEALGIFGWPVSFHGCPSTVITSILNEGSLLMPGDTLLDGTKLQNRCTMGGEQQIQLYTSPSILYSELDIYSSPCEYAGSTVRVVLQCRQQPGFSVRGETIGWERRFGPVAISPYFENAEIERYTRSRASIFPYRILIKVNSVTREHEEERRKQGGASSKSFNASQEDVSRLNSSSRQGDDPLSQLGNGDNNGAMSAPVNTEFEPSEIAECKKLPQSDRDHALYAAAMEGNDRKARLLIAAKASVHGYKDEYGDSCLSEAAREGHVTVVRVLVDGGADLHARSYVSVRSEACGGEEGLTSAQYGNTCLMWAARNGHLRVVEFLVAAKADVEAKNDNGKTALAFAIKGKHSKVVEYLKGQGVSEGCACCIL</sequence>
<evidence type="ECO:0000256" key="3">
    <source>
        <dbReference type="PROSITE-ProRule" id="PRU00023"/>
    </source>
</evidence>
<feature type="compositionally biased region" description="Polar residues" evidence="5">
    <location>
        <begin position="526"/>
        <end position="547"/>
    </location>
</feature>
<dbReference type="InterPro" id="IPR011009">
    <property type="entry name" value="Kinase-like_dom_sf"/>
</dbReference>
<dbReference type="SMART" id="SM00220">
    <property type="entry name" value="S_TKc"/>
    <property type="match status" value="1"/>
</dbReference>
<dbReference type="GO" id="GO:0005737">
    <property type="term" value="C:cytoplasm"/>
    <property type="evidence" value="ECO:0007669"/>
    <property type="project" value="TreeGrafter"/>
</dbReference>
<dbReference type="InterPro" id="IPR000719">
    <property type="entry name" value="Prot_kinase_dom"/>
</dbReference>
<feature type="compositionally biased region" description="Basic and acidic residues" evidence="5">
    <location>
        <begin position="514"/>
        <end position="523"/>
    </location>
</feature>
<evidence type="ECO:0000256" key="5">
    <source>
        <dbReference type="SAM" id="MobiDB-lite"/>
    </source>
</evidence>
<dbReference type="PANTHER" id="PTHR24348:SF68">
    <property type="entry name" value="SERINE_THREONINE-PROTEIN KINASE ATG1C"/>
    <property type="match status" value="1"/>
</dbReference>
<dbReference type="InterPro" id="IPR036770">
    <property type="entry name" value="Ankyrin_rpt-contain_sf"/>
</dbReference>
<feature type="repeat" description="ANK" evidence="3">
    <location>
        <begin position="673"/>
        <end position="705"/>
    </location>
</feature>
<dbReference type="Pfam" id="PF12796">
    <property type="entry name" value="Ank_2"/>
    <property type="match status" value="2"/>
</dbReference>
<proteinExistence type="predicted"/>
<protein>
    <recommendedName>
        <fullName evidence="6">Protein kinase domain-containing protein</fullName>
    </recommendedName>
</protein>
<keyword evidence="3" id="KW-0040">ANK repeat</keyword>
<dbReference type="Pfam" id="PF00069">
    <property type="entry name" value="Pkinase"/>
    <property type="match status" value="1"/>
</dbReference>
<dbReference type="Gene3D" id="1.25.40.20">
    <property type="entry name" value="Ankyrin repeat-containing domain"/>
    <property type="match status" value="2"/>
</dbReference>
<evidence type="ECO:0000313" key="7">
    <source>
        <dbReference type="EMBL" id="CAE2329968.1"/>
    </source>
</evidence>